<dbReference type="GO" id="GO:0046872">
    <property type="term" value="F:metal ion binding"/>
    <property type="evidence" value="ECO:0007669"/>
    <property type="project" value="UniProtKB-KW"/>
</dbReference>
<feature type="chain" id="PRO_5010231022" evidence="6">
    <location>
        <begin position="38"/>
        <end position="336"/>
    </location>
</feature>
<dbReference type="PROSITE" id="PS51257">
    <property type="entry name" value="PROKAR_LIPOPROTEIN"/>
    <property type="match status" value="1"/>
</dbReference>
<dbReference type="EMBL" id="FNSN01000003">
    <property type="protein sequence ID" value="SEB89396.1"/>
    <property type="molecule type" value="Genomic_DNA"/>
</dbReference>
<reference evidence="7 8" key="1">
    <citation type="submission" date="2016-10" db="EMBL/GenBank/DDBJ databases">
        <authorList>
            <person name="de Groot N.N."/>
        </authorList>
    </citation>
    <scope>NUCLEOTIDE SEQUENCE [LARGE SCALE GENOMIC DNA]</scope>
    <source>
        <strain evidence="7 8">DSM 10495</strain>
    </source>
</reference>
<dbReference type="InterPro" id="IPR050492">
    <property type="entry name" value="Bact_metal-bind_prot9"/>
</dbReference>
<feature type="signal peptide" evidence="6">
    <location>
        <begin position="1"/>
        <end position="37"/>
    </location>
</feature>
<dbReference type="SUPFAM" id="SSF53807">
    <property type="entry name" value="Helical backbone' metal receptor"/>
    <property type="match status" value="1"/>
</dbReference>
<dbReference type="Proteomes" id="UP000182652">
    <property type="component" value="Unassembled WGS sequence"/>
</dbReference>
<evidence type="ECO:0000256" key="6">
    <source>
        <dbReference type="SAM" id="SignalP"/>
    </source>
</evidence>
<feature type="compositionally biased region" description="Basic and acidic residues" evidence="5">
    <location>
        <begin position="150"/>
        <end position="162"/>
    </location>
</feature>
<dbReference type="RefSeq" id="WP_254780514.1">
    <property type="nucleotide sequence ID" value="NZ_FNSN01000003.1"/>
</dbReference>
<protein>
    <submittedName>
        <fullName evidence="7">Zinc/manganese transport system substrate-binding protein</fullName>
    </submittedName>
</protein>
<keyword evidence="4 6" id="KW-0732">Signal</keyword>
<proteinExistence type="predicted"/>
<dbReference type="InterPro" id="IPR006127">
    <property type="entry name" value="ZnuA-like"/>
</dbReference>
<dbReference type="GO" id="GO:0030313">
    <property type="term" value="C:cell envelope"/>
    <property type="evidence" value="ECO:0007669"/>
    <property type="project" value="UniProtKB-SubCell"/>
</dbReference>
<evidence type="ECO:0000313" key="8">
    <source>
        <dbReference type="Proteomes" id="UP000182652"/>
    </source>
</evidence>
<dbReference type="PANTHER" id="PTHR42953:SF1">
    <property type="entry name" value="METAL-BINDING PROTEIN HI_0362-RELATED"/>
    <property type="match status" value="1"/>
</dbReference>
<evidence type="ECO:0000256" key="3">
    <source>
        <dbReference type="ARBA" id="ARBA00022723"/>
    </source>
</evidence>
<evidence type="ECO:0000256" key="5">
    <source>
        <dbReference type="SAM" id="MobiDB-lite"/>
    </source>
</evidence>
<dbReference type="Pfam" id="PF01297">
    <property type="entry name" value="ZnuA"/>
    <property type="match status" value="1"/>
</dbReference>
<evidence type="ECO:0000313" key="7">
    <source>
        <dbReference type="EMBL" id="SEB89396.1"/>
    </source>
</evidence>
<dbReference type="PANTHER" id="PTHR42953">
    <property type="entry name" value="HIGH-AFFINITY ZINC UPTAKE SYSTEM PROTEIN ZNUA-RELATED"/>
    <property type="match status" value="1"/>
</dbReference>
<keyword evidence="3" id="KW-0479">Metal-binding</keyword>
<dbReference type="AlphaFoldDB" id="A0A1H4N270"/>
<evidence type="ECO:0000256" key="1">
    <source>
        <dbReference type="ARBA" id="ARBA00004196"/>
    </source>
</evidence>
<accession>A0A1H4N270</accession>
<comment type="subcellular location">
    <subcellularLocation>
        <location evidence="1">Cell envelope</location>
    </subcellularLocation>
</comment>
<gene>
    <name evidence="7" type="ORF">SAMN04489745_1532</name>
</gene>
<feature type="region of interest" description="Disordered" evidence="5">
    <location>
        <begin position="135"/>
        <end position="162"/>
    </location>
</feature>
<keyword evidence="2" id="KW-0813">Transport</keyword>
<organism evidence="7 8">
    <name type="scientific">Arthrobacter woluwensis</name>
    <dbReference type="NCBI Taxonomy" id="156980"/>
    <lineage>
        <taxon>Bacteria</taxon>
        <taxon>Bacillati</taxon>
        <taxon>Actinomycetota</taxon>
        <taxon>Actinomycetes</taxon>
        <taxon>Micrococcales</taxon>
        <taxon>Micrococcaceae</taxon>
        <taxon>Arthrobacter</taxon>
    </lineage>
</organism>
<keyword evidence="8" id="KW-1185">Reference proteome</keyword>
<dbReference type="STRING" id="156980.SAMN04489745_1532"/>
<evidence type="ECO:0000256" key="2">
    <source>
        <dbReference type="ARBA" id="ARBA00022448"/>
    </source>
</evidence>
<feature type="compositionally biased region" description="Low complexity" evidence="5">
    <location>
        <begin position="138"/>
        <end position="149"/>
    </location>
</feature>
<dbReference type="Gene3D" id="3.40.50.1980">
    <property type="entry name" value="Nitrogenase molybdenum iron protein domain"/>
    <property type="match status" value="2"/>
</dbReference>
<sequence length="336" mass="35223">MQSRKNVQFRKTTLSLTALSGVVLLGVAACSTPGSSAAGTESAKSGEITVVASTSAYGSLVKAIGGDKVTVESIVSKISQDPHSYEATAQDRLKVSKAGLVVVNGGGYDSFMDGMVADAKLDPANVINAVTVSGLQQESAESPAPSASAADDHGHDHDHGSFNEHVWYNFPAMQKVAAQVEQRLSALAPASAAEFKHNADAFTSRLGDYQQTLEKLTKGSHVDVAVTEPVPLYLLEAAGLHNVTPEEFTSAVEEGHDVPASVLDETLKLFSSKKAAFLAYNEQTSGPQTEAVKKAATDAGAPVVSFTETLPDGKDYLSWMSDNVNAVQKAVEKVRG</sequence>
<evidence type="ECO:0000256" key="4">
    <source>
        <dbReference type="ARBA" id="ARBA00022729"/>
    </source>
</evidence>
<name>A0A1H4N270_9MICC</name>
<dbReference type="GO" id="GO:0030001">
    <property type="term" value="P:metal ion transport"/>
    <property type="evidence" value="ECO:0007669"/>
    <property type="project" value="InterPro"/>
</dbReference>